<comment type="caution">
    <text evidence="7">The sequence shown here is derived from an EMBL/GenBank/DDBJ whole genome shotgun (WGS) entry which is preliminary data.</text>
</comment>
<dbReference type="InterPro" id="IPR035909">
    <property type="entry name" value="CheB_C"/>
</dbReference>
<dbReference type="CDD" id="cd16433">
    <property type="entry name" value="CheB"/>
    <property type="match status" value="1"/>
</dbReference>
<dbReference type="GO" id="GO:0000156">
    <property type="term" value="F:phosphorelay response regulator activity"/>
    <property type="evidence" value="ECO:0007669"/>
    <property type="project" value="InterPro"/>
</dbReference>
<dbReference type="GO" id="GO:0005737">
    <property type="term" value="C:cytoplasm"/>
    <property type="evidence" value="ECO:0007669"/>
    <property type="project" value="InterPro"/>
</dbReference>
<evidence type="ECO:0000313" key="7">
    <source>
        <dbReference type="EMBL" id="MBW4430235.1"/>
    </source>
</evidence>
<dbReference type="SUPFAM" id="SSF52738">
    <property type="entry name" value="Methylesterase CheB, C-terminal domain"/>
    <property type="match status" value="1"/>
</dbReference>
<organism evidence="7 8">
    <name type="scientific">Pelatocladus maniniholoensis HA4357-MV3</name>
    <dbReference type="NCBI Taxonomy" id="1117104"/>
    <lineage>
        <taxon>Bacteria</taxon>
        <taxon>Bacillati</taxon>
        <taxon>Cyanobacteriota</taxon>
        <taxon>Cyanophyceae</taxon>
        <taxon>Nostocales</taxon>
        <taxon>Nostocaceae</taxon>
        <taxon>Pelatocladus</taxon>
    </lineage>
</organism>
<dbReference type="EMBL" id="JAHHHW010000003">
    <property type="protein sequence ID" value="MBW4430235.1"/>
    <property type="molecule type" value="Genomic_DNA"/>
</dbReference>
<sequence length="361" mass="39530">MPGHDIMVVGTSAGGVEALTYLVKNLPPDIKAAILIVLHVPSHGTSVLPRILKRVGNLPASHAQDGEAILAGKIYVAPPNYHLLVKKGYINLTCGPRENSHRPAIDPLFRTAARAYGRRVVGVILTGVLDDGTAGLKAVKMRGGVAIVQNPNDAMYAGMPSSAIENVDDIDYVLPLAEIPALLVELANTLVEEKENCVVPEEIKYESDIAELDMEAINNDDRPGKPSGFVCPECGGSLWELQQGDLLRFRCRTGHAYSAETLLAEQSDALEDALWIAMRALQEKSSLGHRMAKRMRDRNQILSAERLEQEARDCDERAAVIREVLLKTNRHALAELNELPNQEEQQVDISDNYQSLYVTSS</sequence>
<feature type="active site" evidence="4">
    <location>
        <position position="39"/>
    </location>
</feature>
<dbReference type="PIRSF" id="PIRSF036461">
    <property type="entry name" value="Chmtx_methlestr"/>
    <property type="match status" value="1"/>
</dbReference>
<evidence type="ECO:0000256" key="5">
    <source>
        <dbReference type="SAM" id="Coils"/>
    </source>
</evidence>
<dbReference type="GO" id="GO:0008984">
    <property type="term" value="F:protein-glutamate methylesterase activity"/>
    <property type="evidence" value="ECO:0007669"/>
    <property type="project" value="UniProtKB-EC"/>
</dbReference>
<evidence type="ECO:0000256" key="4">
    <source>
        <dbReference type="PROSITE-ProRule" id="PRU00050"/>
    </source>
</evidence>
<gene>
    <name evidence="7" type="ORF">KME28_00285</name>
</gene>
<evidence type="ECO:0000256" key="2">
    <source>
        <dbReference type="ARBA" id="ARBA00039140"/>
    </source>
</evidence>
<dbReference type="GO" id="GO:0006935">
    <property type="term" value="P:chemotaxis"/>
    <property type="evidence" value="ECO:0007669"/>
    <property type="project" value="UniProtKB-UniRule"/>
</dbReference>
<comment type="catalytic activity">
    <reaction evidence="3">
        <text>[protein]-L-glutamate 5-O-methyl ester + H2O = L-glutamyl-[protein] + methanol + H(+)</text>
        <dbReference type="Rhea" id="RHEA:23236"/>
        <dbReference type="Rhea" id="RHEA-COMP:10208"/>
        <dbReference type="Rhea" id="RHEA-COMP:10311"/>
        <dbReference type="ChEBI" id="CHEBI:15377"/>
        <dbReference type="ChEBI" id="CHEBI:15378"/>
        <dbReference type="ChEBI" id="CHEBI:17790"/>
        <dbReference type="ChEBI" id="CHEBI:29973"/>
        <dbReference type="ChEBI" id="CHEBI:82795"/>
        <dbReference type="EC" id="3.1.1.61"/>
    </reaction>
</comment>
<dbReference type="PANTHER" id="PTHR42872:SF6">
    <property type="entry name" value="PROTEIN-GLUTAMATE METHYLESTERASE_PROTEIN-GLUTAMINE GLUTAMINASE"/>
    <property type="match status" value="1"/>
</dbReference>
<evidence type="ECO:0000256" key="3">
    <source>
        <dbReference type="ARBA" id="ARBA00048267"/>
    </source>
</evidence>
<dbReference type="AlphaFoldDB" id="A0A9E3H4W8"/>
<keyword evidence="4" id="KW-0145">Chemotaxis</keyword>
<feature type="coiled-coil region" evidence="5">
    <location>
        <begin position="292"/>
        <end position="324"/>
    </location>
</feature>
<dbReference type="Gene3D" id="3.40.50.180">
    <property type="entry name" value="Methylesterase CheB, C-terminal domain"/>
    <property type="match status" value="1"/>
</dbReference>
<dbReference type="Proteomes" id="UP000813215">
    <property type="component" value="Unassembled WGS sequence"/>
</dbReference>
<feature type="domain" description="CheB-type methylesterase" evidence="6">
    <location>
        <begin position="1"/>
        <end position="164"/>
    </location>
</feature>
<dbReference type="PANTHER" id="PTHR42872">
    <property type="entry name" value="PROTEIN-GLUTAMATE METHYLESTERASE/PROTEIN-GLUTAMINE GLUTAMINASE"/>
    <property type="match status" value="1"/>
</dbReference>
<accession>A0A9E3H4W8</accession>
<feature type="active site" evidence="4">
    <location>
        <position position="131"/>
    </location>
</feature>
<name>A0A9E3H4W8_9NOST</name>
<dbReference type="InterPro" id="IPR011247">
    <property type="entry name" value="Chemotax_prot-Glu_Me-esterase"/>
</dbReference>
<dbReference type="Pfam" id="PF01339">
    <property type="entry name" value="CheB_methylest"/>
    <property type="match status" value="1"/>
</dbReference>
<dbReference type="InterPro" id="IPR000673">
    <property type="entry name" value="Sig_transdc_resp-reg_Me-estase"/>
</dbReference>
<feature type="active site" evidence="4">
    <location>
        <position position="12"/>
    </location>
</feature>
<dbReference type="PROSITE" id="PS50122">
    <property type="entry name" value="CHEB"/>
    <property type="match status" value="1"/>
</dbReference>
<protein>
    <recommendedName>
        <fullName evidence="2">protein-glutamate methylesterase</fullName>
        <ecNumber evidence="2">3.1.1.61</ecNumber>
    </recommendedName>
</protein>
<evidence type="ECO:0000313" key="8">
    <source>
        <dbReference type="Proteomes" id="UP000813215"/>
    </source>
</evidence>
<reference evidence="7" key="2">
    <citation type="journal article" date="2022" name="Microbiol. Resour. Announc.">
        <title>Metagenome Sequencing to Explore Phylogenomics of Terrestrial Cyanobacteria.</title>
        <authorList>
            <person name="Ward R.D."/>
            <person name="Stajich J.E."/>
            <person name="Johansen J.R."/>
            <person name="Huntemann M."/>
            <person name="Clum A."/>
            <person name="Foster B."/>
            <person name="Foster B."/>
            <person name="Roux S."/>
            <person name="Palaniappan K."/>
            <person name="Varghese N."/>
            <person name="Mukherjee S."/>
            <person name="Reddy T.B.K."/>
            <person name="Daum C."/>
            <person name="Copeland A."/>
            <person name="Chen I.A."/>
            <person name="Ivanova N.N."/>
            <person name="Kyrpides N.C."/>
            <person name="Shapiro N."/>
            <person name="Eloe-Fadrosh E.A."/>
            <person name="Pietrasiak N."/>
        </authorList>
    </citation>
    <scope>NUCLEOTIDE SEQUENCE</scope>
    <source>
        <strain evidence="7">HA4357-MV3</strain>
    </source>
</reference>
<evidence type="ECO:0000259" key="6">
    <source>
        <dbReference type="PROSITE" id="PS50122"/>
    </source>
</evidence>
<dbReference type="EC" id="3.1.1.61" evidence="2"/>
<keyword evidence="1 4" id="KW-0378">Hydrolase</keyword>
<reference evidence="7" key="1">
    <citation type="submission" date="2021-05" db="EMBL/GenBank/DDBJ databases">
        <authorList>
            <person name="Pietrasiak N."/>
            <person name="Ward R."/>
            <person name="Stajich J.E."/>
            <person name="Kurbessoian T."/>
        </authorList>
    </citation>
    <scope>NUCLEOTIDE SEQUENCE</scope>
    <source>
        <strain evidence="7">HA4357-MV3</strain>
    </source>
</reference>
<keyword evidence="5" id="KW-0175">Coiled coil</keyword>
<evidence type="ECO:0000256" key="1">
    <source>
        <dbReference type="ARBA" id="ARBA00022801"/>
    </source>
</evidence>
<proteinExistence type="predicted"/>